<organism evidence="2 3">
    <name type="scientific">Sporocytophaga myxococcoides</name>
    <dbReference type="NCBI Taxonomy" id="153721"/>
    <lineage>
        <taxon>Bacteria</taxon>
        <taxon>Pseudomonadati</taxon>
        <taxon>Bacteroidota</taxon>
        <taxon>Cytophagia</taxon>
        <taxon>Cytophagales</taxon>
        <taxon>Cytophagaceae</taxon>
        <taxon>Sporocytophaga</taxon>
    </lineage>
</organism>
<protein>
    <submittedName>
        <fullName evidence="2">Uncharacterized protein</fullName>
    </submittedName>
</protein>
<name>A0A098L938_9BACT</name>
<feature type="transmembrane region" description="Helical" evidence="1">
    <location>
        <begin position="15"/>
        <end position="34"/>
    </location>
</feature>
<keyword evidence="1" id="KW-0812">Transmembrane</keyword>
<gene>
    <name evidence="2" type="ORF">MYP_611</name>
</gene>
<dbReference type="EMBL" id="BBLT01000001">
    <property type="protein sequence ID" value="GAL83385.1"/>
    <property type="molecule type" value="Genomic_DNA"/>
</dbReference>
<sequence>MLYANVRANKPRQNFVVALHGILAGATLCLLTYIGADYIGQNNVLFNFSFMLFWIGGILGVFMLMRDKLFTKGIPTWLAGYPTGKGGIPKFLPLVHAGIQVVAVILLILFIMEK</sequence>
<accession>A0A098L938</accession>
<reference evidence="2 3" key="1">
    <citation type="submission" date="2014-09" db="EMBL/GenBank/DDBJ databases">
        <title>Sporocytophaga myxococcoides PG-01 genome sequencing.</title>
        <authorList>
            <person name="Liu L."/>
            <person name="Gao P.J."/>
            <person name="Chen G.J."/>
            <person name="Wang L.S."/>
        </authorList>
    </citation>
    <scope>NUCLEOTIDE SEQUENCE [LARGE SCALE GENOMIC DNA]</scope>
    <source>
        <strain evidence="2 3">PG-01</strain>
    </source>
</reference>
<evidence type="ECO:0000313" key="2">
    <source>
        <dbReference type="EMBL" id="GAL83385.1"/>
    </source>
</evidence>
<evidence type="ECO:0000313" key="3">
    <source>
        <dbReference type="Proteomes" id="UP000030185"/>
    </source>
</evidence>
<feature type="transmembrane region" description="Helical" evidence="1">
    <location>
        <begin position="46"/>
        <end position="65"/>
    </location>
</feature>
<comment type="caution">
    <text evidence="2">The sequence shown here is derived from an EMBL/GenBank/DDBJ whole genome shotgun (WGS) entry which is preliminary data.</text>
</comment>
<evidence type="ECO:0000256" key="1">
    <source>
        <dbReference type="SAM" id="Phobius"/>
    </source>
</evidence>
<dbReference type="AlphaFoldDB" id="A0A098L938"/>
<dbReference type="Proteomes" id="UP000030185">
    <property type="component" value="Unassembled WGS sequence"/>
</dbReference>
<proteinExistence type="predicted"/>
<feature type="transmembrane region" description="Helical" evidence="1">
    <location>
        <begin position="91"/>
        <end position="112"/>
    </location>
</feature>
<keyword evidence="3" id="KW-1185">Reference proteome</keyword>
<keyword evidence="1" id="KW-0472">Membrane</keyword>
<keyword evidence="1" id="KW-1133">Transmembrane helix</keyword>